<name>A0ABD1ZE22_9MARC</name>
<sequence length="94" mass="10728">MSAITTSYYDLRSSKHRIIAVQRSKLRVKIELLFLLDAWFCSLRGVSRRDYGVGKVAKGFREFWKELCVSFHQDSGGLQVDSYCSLSVCQSIVS</sequence>
<dbReference type="AlphaFoldDB" id="A0ABD1ZE22"/>
<dbReference type="Proteomes" id="UP001605036">
    <property type="component" value="Unassembled WGS sequence"/>
</dbReference>
<evidence type="ECO:0000313" key="1">
    <source>
        <dbReference type="EMBL" id="KAL2649663.1"/>
    </source>
</evidence>
<dbReference type="EMBL" id="JBHFFA010000001">
    <property type="protein sequence ID" value="KAL2649663.1"/>
    <property type="molecule type" value="Genomic_DNA"/>
</dbReference>
<protein>
    <submittedName>
        <fullName evidence="1">Uncharacterized protein</fullName>
    </submittedName>
</protein>
<reference evidence="1 2" key="1">
    <citation type="submission" date="2024-09" db="EMBL/GenBank/DDBJ databases">
        <title>Chromosome-scale assembly of Riccia fluitans.</title>
        <authorList>
            <person name="Paukszto L."/>
            <person name="Sawicki J."/>
            <person name="Karawczyk K."/>
            <person name="Piernik-Szablinska J."/>
            <person name="Szczecinska M."/>
            <person name="Mazdziarz M."/>
        </authorList>
    </citation>
    <scope>NUCLEOTIDE SEQUENCE [LARGE SCALE GENOMIC DNA]</scope>
    <source>
        <strain evidence="1">Rf_01</strain>
        <tissue evidence="1">Aerial parts of the thallus</tissue>
    </source>
</reference>
<comment type="caution">
    <text evidence="1">The sequence shown here is derived from an EMBL/GenBank/DDBJ whole genome shotgun (WGS) entry which is preliminary data.</text>
</comment>
<gene>
    <name evidence="1" type="ORF">R1flu_017791</name>
</gene>
<accession>A0ABD1ZE22</accession>
<organism evidence="1 2">
    <name type="scientific">Riccia fluitans</name>
    <dbReference type="NCBI Taxonomy" id="41844"/>
    <lineage>
        <taxon>Eukaryota</taxon>
        <taxon>Viridiplantae</taxon>
        <taxon>Streptophyta</taxon>
        <taxon>Embryophyta</taxon>
        <taxon>Marchantiophyta</taxon>
        <taxon>Marchantiopsida</taxon>
        <taxon>Marchantiidae</taxon>
        <taxon>Marchantiales</taxon>
        <taxon>Ricciaceae</taxon>
        <taxon>Riccia</taxon>
    </lineage>
</organism>
<evidence type="ECO:0000313" key="2">
    <source>
        <dbReference type="Proteomes" id="UP001605036"/>
    </source>
</evidence>
<keyword evidence="2" id="KW-1185">Reference proteome</keyword>
<proteinExistence type="predicted"/>